<name>A0A2J0LSH7_9BACT</name>
<dbReference type="EMBL" id="PFGP01000029">
    <property type="protein sequence ID" value="PIW66787.1"/>
    <property type="molecule type" value="Genomic_DNA"/>
</dbReference>
<proteinExistence type="predicted"/>
<dbReference type="Pfam" id="PF08843">
    <property type="entry name" value="AbiEii"/>
    <property type="match status" value="1"/>
</dbReference>
<evidence type="ECO:0000313" key="2">
    <source>
        <dbReference type="Proteomes" id="UP000231267"/>
    </source>
</evidence>
<reference evidence="1 2" key="1">
    <citation type="submission" date="2017-09" db="EMBL/GenBank/DDBJ databases">
        <title>Depth-based differentiation of microbial function through sediment-hosted aquifers and enrichment of novel symbionts in the deep terrestrial subsurface.</title>
        <authorList>
            <person name="Probst A.J."/>
            <person name="Ladd B."/>
            <person name="Jarett J.K."/>
            <person name="Geller-Mcgrath D.E."/>
            <person name="Sieber C.M."/>
            <person name="Emerson J.B."/>
            <person name="Anantharaman K."/>
            <person name="Thomas B.C."/>
            <person name="Malmstrom R."/>
            <person name="Stieglmeier M."/>
            <person name="Klingl A."/>
            <person name="Woyke T."/>
            <person name="Ryan C.M."/>
            <person name="Banfield J.F."/>
        </authorList>
    </citation>
    <scope>NUCLEOTIDE SEQUENCE [LARGE SCALE GENOMIC DNA]</scope>
    <source>
        <strain evidence="1">CG12_big_fil_rev_8_21_14_0_65_43_15</strain>
    </source>
</reference>
<gene>
    <name evidence="1" type="ORF">COW11_01460</name>
</gene>
<evidence type="ECO:0008006" key="3">
    <source>
        <dbReference type="Google" id="ProtNLM"/>
    </source>
</evidence>
<sequence length="267" mass="30875">MIELIKQQLTKSMPDEEKLNRCRELIQLLCLKIFDEHKFFDNFSFTGGTALRVVFGVKRFSEDLDFSLVKKEDYSFSRMTDDLLKALALAGLKAESKPKYERTVHSAMLKFSGVLKEIGLSSLESQKLSIKLEVDTNPPKGGRIQTRIIQRAYIFNVAHFDLPSMFATKLHACFFRKYTKGRDFYDFIWYMGNKVKPNLILLNNAITQTQGTNPAIDEGNLKEFLLKGIEKVDFQEAKRDVERFLEDKNELRLFDAKLIKSSIEAVY</sequence>
<accession>A0A2J0LSH7</accession>
<organism evidence="1 2">
    <name type="scientific">Candidatus Taenaricola geysiri</name>
    <dbReference type="NCBI Taxonomy" id="1974752"/>
    <lineage>
        <taxon>Bacteria</taxon>
        <taxon>Pseudomonadati</taxon>
        <taxon>Candidatus Omnitrophota</taxon>
        <taxon>Candidatus Taenaricola</taxon>
    </lineage>
</organism>
<dbReference type="Proteomes" id="UP000231267">
    <property type="component" value="Unassembled WGS sequence"/>
</dbReference>
<protein>
    <recommendedName>
        <fullName evidence="3">Nucleotidyl transferase AbiEii/AbiGii toxin family protein</fullName>
    </recommendedName>
</protein>
<dbReference type="InterPro" id="IPR014942">
    <property type="entry name" value="AbiEii"/>
</dbReference>
<dbReference type="Gene3D" id="3.10.450.620">
    <property type="entry name" value="JHP933, nucleotidyltransferase-like core domain"/>
    <property type="match status" value="1"/>
</dbReference>
<comment type="caution">
    <text evidence="1">The sequence shown here is derived from an EMBL/GenBank/DDBJ whole genome shotgun (WGS) entry which is preliminary data.</text>
</comment>
<evidence type="ECO:0000313" key="1">
    <source>
        <dbReference type="EMBL" id="PIW66787.1"/>
    </source>
</evidence>
<dbReference type="AlphaFoldDB" id="A0A2J0LSH7"/>